<organism evidence="2 3">
    <name type="scientific">Adineta ricciae</name>
    <name type="common">Rotifer</name>
    <dbReference type="NCBI Taxonomy" id="249248"/>
    <lineage>
        <taxon>Eukaryota</taxon>
        <taxon>Metazoa</taxon>
        <taxon>Spiralia</taxon>
        <taxon>Gnathifera</taxon>
        <taxon>Rotifera</taxon>
        <taxon>Eurotatoria</taxon>
        <taxon>Bdelloidea</taxon>
        <taxon>Adinetida</taxon>
        <taxon>Adinetidae</taxon>
        <taxon>Adineta</taxon>
    </lineage>
</organism>
<sequence length="3606" mass="418600">MNPRIEKLCIPRYQRDPIWKFWQSNARLEKIHPPVFWKSLDHHTQRKSHVTQSTKIDCKYPCENGCHYTTLTYKYPPERLFNEKGFRIFIDFEHFGLGHTTWKESIKREHRWNRKKKQSLNTKIARVNVTSRSQSLDEEYLRRQELTRYVRSHAEKEDLFRLDRTPYPNRPIPMSRRPQDALHIDFHQAACFEGSKVEATFKTFFHRKYLLKQHLREHILKDFIKTALNTELKIEIIGHFILHPNELSKHEIKMFDLTSTFGDLYEGHVIRINNDKLILLLASVHHSHVKFAQVDTDPPDNTVHTSQRSTLEQIVLEHVHEYFQTHHDSSIDEIRRVQIELESLTDKHRVIVHLLTDDENLEDLTFEITQEQEPRLFDADFQQELYFLQGINERHILHSVQHKLEELFAKRYSPQHHDTYSQLASNMERDTIDSLRKMFHAYVNNFFSAYSREESMRIAIQYHFDDLLDKLDANGSQSISSEQMQTIMDDIRIRLRLQIDHRLKAEETAKILLIGPPMKKDTHSLVKEVMIHDHHREIFIARSNSHTGPIKLKDTHRHESGVIVHEEIDGGPSSFDRLPMSTDSLTIVTRRQQRKHLVDAQQDSSMILLGNSSHSKISPKENQAHPSFPVACNQEQRKKKLTSHDFETDNHSLETLDTASINTKSYNTSAQAEKMYQQRIKRRASRSPAEYGKHKVKRKRHSRYQRTPKASTNIGNMRCSFLKNLFLLRDKSNHQQLPPSADTNFNAIKKYSIADSTERLLSKNWFIFETSVLEINIGWNSSSPIFDLIIQKIVFGFIILFYRLVSNKLIYDELPMISSINEEGPIDHKINDKYSEYNKLEESEASIEEIDIQNEGFQDKEDFDDDDFEDSEQYYDGEDYLSSLYGSLSSVMTQVHRMYESKPAQLIASLDLAHSFINFLHMKKDRAHEVASAIINARQHLLRNPQQYTTASNTMNYEDDVSVADDRSISSGVISIENSDITLSEEDSTVNDDDDIFTSDNRSRNLHNSNSQCIMNRISTYLSNVDWRIFNYITKTFLQNGTPITSHALEFCTALLLDLIEDSVFQTYFHLKWCVDYCNDSETKQHIETIFIEEFLKKSLENLFHRLQLINSQLLENIALMHVLKKYTTENLLQELNSTEYQPSPPIGYNPCVWFSTNILIKTICLLTNDLFDQMSDDYLADYTKFEYLLVSYFHKIDIIHDLGDFIEKNVSQALPDTRCLLHVIDLNQAPKFFSDHAFKRFHLGNEEQLNGNIEALKDLVLLDIPKRNIKSVEKSYIPLSVNDLIERRHLRVLNPSPWILAQYKRRWNAQKSPTGKDNVQEDSYQFNEDDKTAKMNNLPVEVRMMLVDMIKKYGTVENSVATQSTHDYYDGLSEEDVARLVQDAVEAVEKFDRENNIGERKLQNKKTINDRLTEFFKYSGQRGVRLLDDVLKIAKLRSNDPKKYIPLAVSILKGRLNQHGSSQKSKQTIRFIHTLETLLTAADGDPEMMTRIVRKKTEEKKSLKSEEILSTNMMDQQRQTMPIINETMESKHLLQESVDDPNRDHSVEMGLSIAQLVVLATLPGRMPLKLTSFQLEQICLKQNLTMDAPGLYLERLMRTIEIPERFQLTEEQLVQIAIEDSIQFTDDNFNEASYENILLTENQIQCLIYQNDLVNTSTNRELRLPLVLNLHQLIELCSLQKIELDLKHKPFLPTLSPVSLNDPKLKFCLSPVQLTHLINKNHLNMEQLSIIERNMKKEQQTQSRQFRLNEPQLAYLFHNRRVSQNRTTDGLSASQFIALYLLNQSSLTLMHQQIEQLARMQNMSLDHLRTLSPSEKLLQLSYYQLLQITLENQITPTQILSHQNIEKTKVLTIAQLCSLISQHDQLISLQNVINHTLPRIYLNAHQVFSLIQQANISLDQLTICSTDLSDTTDLRFEPEQLVTLWQGSNISFDELEYTESLSDIRSQFILTDEQFSILLSSTTTLRLSAEVNESVSNIPAVRNRLSISFHNELATMYARLQSSLEAQTAAVKVVSDSLVKHNQLENILNLINEVSLRSIDSISTKTETIPSFILDLLKLNTVTEDTYQTIKHEATAADTVDDSNKAIIESIQVHQLTLPQIQKLQRHLLTPKLIDALRFGHLSERILDAYKSQSPLQMIKNVQTIAGQLKTLSYYRAPSISQLDSSLRSIERQATSENTISNGNVQPESNVTVDQTKQSDPIALYPESIVDRQQILQELSERLKTQLLELKKEYGLEPTKGNSSICDIINELQTKPVAEDIKRLLGRPIDEVDVLNVFNGHSNNLFDQSFADINKTKQLIEDNIQHRLSRINERIQMLHLWQQHIENNRLNRPMNLEEYTAIVFENIPQFEQLTNLQLTVNDFRVIFMNRFASLERVMARPLTELEYRQLFQANSCIEYFEKELFHRSLTNDEYTEQEDLMFLPYRGILSISSKNVWESLKQQNINPSYEQLEEVLRKRAELIDQYEIMHLITPSIKVIEDQLGRPLTLDEKKRLVHNDYSIIQKIREFQSSIEESSPITTPVLYLAQNTQKTSFVENLERLQTDLAHSLTKEEIEMLVNGDVVELEKKLEKSIPRETIKSLYDDRFVTLTSELQRHLTENEIRDILIGHFSDIEQELGRQLTPAERQAYKASGPPRSTLTDGQLTHAATDDFENNLTPTQDQENELRKNLVLNSKGSDRLHTLDSEDNFSIFGFISTQPTTYSSTEIESNLTFEELTKRAGDRYGELTAILQRSLTQEELNDLLFGKYGRISETINNILDKQKEEELRQLSIKRLQFFEHILHLDRQLSRDELLRFAEDRFQLVLRLFTGRIESEHIRDLASGHYDKIEPILEHSLTLEEKYHLQRNILQAHVKYANVLDELEYILQRKLNEQELITLLDAQYKTIEKRFDTLLTDEQMRNILSGEYDSSLAEFEDVLKRWRIQYDDNYKRTRRITARLIEQLDQRRLDASKPVTSTQQKVLDIENIDQTSADLPKNREKSLSQSDISVDQIEREKAFETPVRVVEHVADKEHIEDISTITDAINKFRERSAKKDEKFINNQTTLAWLSDLTNELASLQQPVMKSNDNKLSIAQQRTVHSHTDEDLYLGWTLFKSASYPELGLREERPLMINVKHKAQTYVVGIPEQYADDQSQIIANRIYRGESIFDRLPTPRIIKTMGEFVSQLFHIPIINDATHFIVPSRAYEDIIEPLITYESEIVNMENDQTQMCDSPETLEWYEECIQRNVQVHAQIPSGYQPSIVYCHTGRRIVLTPAKRAEYRNMSFADQSESIVPDADQATFEHDFLEPFDQPTFDNQSADSSSTTQTVTELIMNTMASSQKTNLLEALDELFSQENLDKHPMSKTHWQEIFLIVLNSYLHSNLSNRKDIFKRLSDKLHELRRKERQRSSGLYPSISIASPSAVPTTTELNDTDMEEHEQQSFHFGLRSSFNSMHSNHSPNDSEVSGTPITSEQPSVTSHDTLPLLSNHASSIRSFSQNQSTGVLLHKISVHCQTSSTRISSKSVRHLTNSLVDDKQPRPVERRRYKITVVHTDESISSSANQPKPVAKPIKLPPISPKNKSSDKKRARSIFFNTSHRQSLPLVSIPKQTRTNSSIEKEFISRFV</sequence>
<gene>
    <name evidence="2" type="ORF">XAT740_LOCUS21882</name>
</gene>
<feature type="compositionally biased region" description="Polar residues" evidence="1">
    <location>
        <begin position="3431"/>
        <end position="3462"/>
    </location>
</feature>
<feature type="compositionally biased region" description="Low complexity" evidence="1">
    <location>
        <begin position="3395"/>
        <end position="3404"/>
    </location>
</feature>
<feature type="region of interest" description="Disordered" evidence="1">
    <location>
        <begin position="3535"/>
        <end position="3568"/>
    </location>
</feature>
<feature type="compositionally biased region" description="Basic residues" evidence="1">
    <location>
        <begin position="694"/>
        <end position="706"/>
    </location>
</feature>
<name>A0A814TY01_ADIRI</name>
<evidence type="ECO:0008006" key="4">
    <source>
        <dbReference type="Google" id="ProtNLM"/>
    </source>
</evidence>
<protein>
    <recommendedName>
        <fullName evidence="4">EF-hand domain-containing protein</fullName>
    </recommendedName>
</protein>
<accession>A0A814TY01</accession>
<dbReference type="Proteomes" id="UP000663828">
    <property type="component" value="Unassembled WGS sequence"/>
</dbReference>
<feature type="region of interest" description="Disordered" evidence="1">
    <location>
        <begin position="3383"/>
        <end position="3409"/>
    </location>
</feature>
<feature type="region of interest" description="Disordered" evidence="1">
    <location>
        <begin position="680"/>
        <end position="707"/>
    </location>
</feature>
<reference evidence="2" key="1">
    <citation type="submission" date="2021-02" db="EMBL/GenBank/DDBJ databases">
        <authorList>
            <person name="Nowell W R."/>
        </authorList>
    </citation>
    <scope>NUCLEOTIDE SEQUENCE</scope>
</reference>
<feature type="region of interest" description="Disordered" evidence="1">
    <location>
        <begin position="3431"/>
        <end position="3464"/>
    </location>
</feature>
<dbReference type="EMBL" id="CAJNOR010001588">
    <property type="protein sequence ID" value="CAF1168328.1"/>
    <property type="molecule type" value="Genomic_DNA"/>
</dbReference>
<evidence type="ECO:0000313" key="2">
    <source>
        <dbReference type="EMBL" id="CAF1168328.1"/>
    </source>
</evidence>
<proteinExistence type="predicted"/>
<comment type="caution">
    <text evidence="2">The sequence shown here is derived from an EMBL/GenBank/DDBJ whole genome shotgun (WGS) entry which is preliminary data.</text>
</comment>
<evidence type="ECO:0000313" key="3">
    <source>
        <dbReference type="Proteomes" id="UP000663828"/>
    </source>
</evidence>
<keyword evidence="3" id="KW-1185">Reference proteome</keyword>
<evidence type="ECO:0000256" key="1">
    <source>
        <dbReference type="SAM" id="MobiDB-lite"/>
    </source>
</evidence>